<dbReference type="Gene3D" id="3.80.10.10">
    <property type="entry name" value="Ribonuclease Inhibitor"/>
    <property type="match status" value="1"/>
</dbReference>
<keyword evidence="2" id="KW-0677">Repeat</keyword>
<dbReference type="Proteomes" id="UP000034805">
    <property type="component" value="Unassembled WGS sequence"/>
</dbReference>
<dbReference type="PANTHER" id="PTHR24106">
    <property type="entry name" value="NACHT, LRR AND CARD DOMAINS-CONTAINING"/>
    <property type="match status" value="1"/>
</dbReference>
<organism evidence="3 4">
    <name type="scientific">Scleropages formosus</name>
    <name type="common">Asian bonytongue</name>
    <name type="synonym">Osteoglossum formosum</name>
    <dbReference type="NCBI Taxonomy" id="113540"/>
    <lineage>
        <taxon>Eukaryota</taxon>
        <taxon>Metazoa</taxon>
        <taxon>Chordata</taxon>
        <taxon>Craniata</taxon>
        <taxon>Vertebrata</taxon>
        <taxon>Euteleostomi</taxon>
        <taxon>Actinopterygii</taxon>
        <taxon>Neopterygii</taxon>
        <taxon>Teleostei</taxon>
        <taxon>Osteoglossocephala</taxon>
        <taxon>Osteoglossomorpha</taxon>
        <taxon>Osteoglossiformes</taxon>
        <taxon>Osteoglossidae</taxon>
        <taxon>Scleropages</taxon>
    </lineage>
</organism>
<evidence type="ECO:0000256" key="1">
    <source>
        <dbReference type="ARBA" id="ARBA00022614"/>
    </source>
</evidence>
<dbReference type="EMBL" id="JARO02030641">
    <property type="protein sequence ID" value="KPP56108.1"/>
    <property type="molecule type" value="Genomic_DNA"/>
</dbReference>
<dbReference type="InterPro" id="IPR051261">
    <property type="entry name" value="NLR"/>
</dbReference>
<comment type="caution">
    <text evidence="3">The sequence shown here is derived from an EMBL/GenBank/DDBJ whole genome shotgun (WGS) entry which is preliminary data.</text>
</comment>
<protein>
    <submittedName>
        <fullName evidence="3">Uncharacterized protein</fullName>
    </submittedName>
</protein>
<sequence>MKQCGLTEKCCEALSSVLTLNSSHMRELDLSDNDLQDSGVKILSAGLGNKHSKLEILRSTLWLLSQRKAVLLCLPLYVRTPVHT</sequence>
<evidence type="ECO:0000313" key="4">
    <source>
        <dbReference type="Proteomes" id="UP000034805"/>
    </source>
</evidence>
<gene>
    <name evidence="3" type="ORF">Z043_126346</name>
</gene>
<evidence type="ECO:0000313" key="3">
    <source>
        <dbReference type="EMBL" id="KPP56108.1"/>
    </source>
</evidence>
<dbReference type="SMART" id="SM00368">
    <property type="entry name" value="LRR_RI"/>
    <property type="match status" value="1"/>
</dbReference>
<dbReference type="AlphaFoldDB" id="A0A0P7W0M4"/>
<dbReference type="SUPFAM" id="SSF52047">
    <property type="entry name" value="RNI-like"/>
    <property type="match status" value="1"/>
</dbReference>
<dbReference type="InterPro" id="IPR032675">
    <property type="entry name" value="LRR_dom_sf"/>
</dbReference>
<proteinExistence type="predicted"/>
<dbReference type="InterPro" id="IPR001611">
    <property type="entry name" value="Leu-rich_rpt"/>
</dbReference>
<reference evidence="3 4" key="1">
    <citation type="submission" date="2015-08" db="EMBL/GenBank/DDBJ databases">
        <title>The genome of the Asian arowana (Scleropages formosus).</title>
        <authorList>
            <person name="Tan M.H."/>
            <person name="Gan H.M."/>
            <person name="Croft L.J."/>
            <person name="Austin C.M."/>
        </authorList>
    </citation>
    <scope>NUCLEOTIDE SEQUENCE [LARGE SCALE GENOMIC DNA]</scope>
    <source>
        <strain evidence="3">Aro1</strain>
    </source>
</reference>
<dbReference type="Pfam" id="PF13516">
    <property type="entry name" value="LRR_6"/>
    <property type="match status" value="1"/>
</dbReference>
<keyword evidence="1" id="KW-0433">Leucine-rich repeat</keyword>
<evidence type="ECO:0000256" key="2">
    <source>
        <dbReference type="ARBA" id="ARBA00022737"/>
    </source>
</evidence>
<name>A0A0P7W0M4_SCLFO</name>
<accession>A0A0P7W0M4</accession>